<gene>
    <name evidence="2" type="ORF">XELAEV_18038045mg</name>
</gene>
<reference evidence="3" key="1">
    <citation type="journal article" date="2016" name="Nature">
        <title>Genome evolution in the allotetraploid frog Xenopus laevis.</title>
        <authorList>
            <person name="Session A.M."/>
            <person name="Uno Y."/>
            <person name="Kwon T."/>
            <person name="Chapman J.A."/>
            <person name="Toyoda A."/>
            <person name="Takahashi S."/>
            <person name="Fukui A."/>
            <person name="Hikosaka A."/>
            <person name="Suzuki A."/>
            <person name="Kondo M."/>
            <person name="van Heeringen S.J."/>
            <person name="Quigley I."/>
            <person name="Heinz S."/>
            <person name="Ogino H."/>
            <person name="Ochi H."/>
            <person name="Hellsten U."/>
            <person name="Lyons J.B."/>
            <person name="Simakov O."/>
            <person name="Putnam N."/>
            <person name="Stites J."/>
            <person name="Kuroki Y."/>
            <person name="Tanaka T."/>
            <person name="Michiue T."/>
            <person name="Watanabe M."/>
            <person name="Bogdanovic O."/>
            <person name="Lister R."/>
            <person name="Georgiou G."/>
            <person name="Paranjpe S.S."/>
            <person name="van Kruijsbergen I."/>
            <person name="Shu S."/>
            <person name="Carlson J."/>
            <person name="Kinoshita T."/>
            <person name="Ohta Y."/>
            <person name="Mawaribuchi S."/>
            <person name="Jenkins J."/>
            <person name="Grimwood J."/>
            <person name="Schmutz J."/>
            <person name="Mitros T."/>
            <person name="Mozaffari S.V."/>
            <person name="Suzuki Y."/>
            <person name="Haramoto Y."/>
            <person name="Yamamoto T.S."/>
            <person name="Takagi C."/>
            <person name="Heald R."/>
            <person name="Miller K."/>
            <person name="Haudenschild C."/>
            <person name="Kitzman J."/>
            <person name="Nakayama T."/>
            <person name="Izutsu Y."/>
            <person name="Robert J."/>
            <person name="Fortriede J."/>
            <person name="Burns K."/>
            <person name="Lotay V."/>
            <person name="Karimi K."/>
            <person name="Yasuoka Y."/>
            <person name="Dichmann D.S."/>
            <person name="Flajnik M.F."/>
            <person name="Houston D.W."/>
            <person name="Shendure J."/>
            <person name="DuPasquier L."/>
            <person name="Vize P.D."/>
            <person name="Zorn A.M."/>
            <person name="Ito M."/>
            <person name="Marcotte E.M."/>
            <person name="Wallingford J.B."/>
            <person name="Ito Y."/>
            <person name="Asashima M."/>
            <person name="Ueno N."/>
            <person name="Matsuda Y."/>
            <person name="Veenstra G.J."/>
            <person name="Fujiyama A."/>
            <person name="Harland R.M."/>
            <person name="Taira M."/>
            <person name="Rokhsar D.S."/>
        </authorList>
    </citation>
    <scope>NUCLEOTIDE SEQUENCE [LARGE SCALE GENOMIC DNA]</scope>
    <source>
        <strain evidence="3">J</strain>
    </source>
</reference>
<proteinExistence type="predicted"/>
<dbReference type="Proteomes" id="UP000694892">
    <property type="component" value="Chromosome 7S"/>
</dbReference>
<organism evidence="2 3">
    <name type="scientific">Xenopus laevis</name>
    <name type="common">African clawed frog</name>
    <dbReference type="NCBI Taxonomy" id="8355"/>
    <lineage>
        <taxon>Eukaryota</taxon>
        <taxon>Metazoa</taxon>
        <taxon>Chordata</taxon>
        <taxon>Craniata</taxon>
        <taxon>Vertebrata</taxon>
        <taxon>Euteleostomi</taxon>
        <taxon>Amphibia</taxon>
        <taxon>Batrachia</taxon>
        <taxon>Anura</taxon>
        <taxon>Pipoidea</taxon>
        <taxon>Pipidae</taxon>
        <taxon>Xenopodinae</taxon>
        <taxon>Xenopus</taxon>
        <taxon>Xenopus</taxon>
    </lineage>
</organism>
<dbReference type="AlphaFoldDB" id="A0A974CEF0"/>
<protein>
    <submittedName>
        <fullName evidence="2">Uncharacterized protein</fullName>
    </submittedName>
</protein>
<name>A0A974CEF0_XENLA</name>
<evidence type="ECO:0000256" key="1">
    <source>
        <dbReference type="SAM" id="MobiDB-lite"/>
    </source>
</evidence>
<accession>A0A974CEF0</accession>
<evidence type="ECO:0000313" key="2">
    <source>
        <dbReference type="EMBL" id="OCT71136.1"/>
    </source>
</evidence>
<feature type="region of interest" description="Disordered" evidence="1">
    <location>
        <begin position="71"/>
        <end position="97"/>
    </location>
</feature>
<sequence length="97" mass="10874">MPSACSPFSSLSHPLLLRGERACSTKECEWGCLERVLQLSVTRVSKIKMAAGLQHMLSRDFGRHNQEVRWKRQAGRGTSSVTIRDFGTGRQNRDCPA</sequence>
<dbReference type="EMBL" id="CM004479">
    <property type="protein sequence ID" value="OCT71136.1"/>
    <property type="molecule type" value="Genomic_DNA"/>
</dbReference>
<evidence type="ECO:0000313" key="3">
    <source>
        <dbReference type="Proteomes" id="UP000694892"/>
    </source>
</evidence>